<comment type="caution">
    <text evidence="1">The sequence shown here is derived from an EMBL/GenBank/DDBJ whole genome shotgun (WGS) entry which is preliminary data.</text>
</comment>
<reference evidence="1" key="1">
    <citation type="submission" date="2021-06" db="EMBL/GenBank/DDBJ databases">
        <authorList>
            <person name="Kallberg Y."/>
            <person name="Tangrot J."/>
            <person name="Rosling A."/>
        </authorList>
    </citation>
    <scope>NUCLEOTIDE SEQUENCE</scope>
    <source>
        <strain evidence="1">MT106</strain>
    </source>
</reference>
<gene>
    <name evidence="1" type="ORF">AGERDE_LOCUS10335</name>
</gene>
<dbReference type="EMBL" id="CAJVPL010003137">
    <property type="protein sequence ID" value="CAG8626921.1"/>
    <property type="molecule type" value="Genomic_DNA"/>
</dbReference>
<evidence type="ECO:0000313" key="2">
    <source>
        <dbReference type="Proteomes" id="UP000789831"/>
    </source>
</evidence>
<dbReference type="AlphaFoldDB" id="A0A9N9D9A5"/>
<accession>A0A9N9D9A5</accession>
<dbReference type="Proteomes" id="UP000789831">
    <property type="component" value="Unassembled WGS sequence"/>
</dbReference>
<dbReference type="OrthoDB" id="10437124at2759"/>
<sequence>MANSDSTNNDNNNDSCNFFATKTMNINTTSSNIKKSRAKTSKNNNRCRRLPRAISAHVVMDDNTELFHIHFKDTTMAPVWRTLDPENDRLQRIANKFLRQHNCTSACQPPATTTTNSGHSQPKSKHHYFYYDDDNDKGNSVQIEHEDNDVDLISMGLESMEI</sequence>
<proteinExistence type="predicted"/>
<protein>
    <submittedName>
        <fullName evidence="1">13549_t:CDS:1</fullName>
    </submittedName>
</protein>
<keyword evidence="2" id="KW-1185">Reference proteome</keyword>
<name>A0A9N9D9A5_9GLOM</name>
<evidence type="ECO:0000313" key="1">
    <source>
        <dbReference type="EMBL" id="CAG8626921.1"/>
    </source>
</evidence>
<organism evidence="1 2">
    <name type="scientific">Ambispora gerdemannii</name>
    <dbReference type="NCBI Taxonomy" id="144530"/>
    <lineage>
        <taxon>Eukaryota</taxon>
        <taxon>Fungi</taxon>
        <taxon>Fungi incertae sedis</taxon>
        <taxon>Mucoromycota</taxon>
        <taxon>Glomeromycotina</taxon>
        <taxon>Glomeromycetes</taxon>
        <taxon>Archaeosporales</taxon>
        <taxon>Ambisporaceae</taxon>
        <taxon>Ambispora</taxon>
    </lineage>
</organism>